<name>A0A1R1YE06_9FUNG</name>
<evidence type="ECO:0000313" key="2">
    <source>
        <dbReference type="Proteomes" id="UP000187283"/>
    </source>
</evidence>
<accession>A0A1R1YE06</accession>
<comment type="caution">
    <text evidence="1">The sequence shown here is derived from an EMBL/GenBank/DDBJ whole genome shotgun (WGS) entry which is preliminary data.</text>
</comment>
<dbReference type="EMBL" id="LSSN01000238">
    <property type="protein sequence ID" value="OMJ25035.1"/>
    <property type="molecule type" value="Genomic_DNA"/>
</dbReference>
<organism evidence="1 2">
    <name type="scientific">Smittium culicis</name>
    <dbReference type="NCBI Taxonomy" id="133412"/>
    <lineage>
        <taxon>Eukaryota</taxon>
        <taxon>Fungi</taxon>
        <taxon>Fungi incertae sedis</taxon>
        <taxon>Zoopagomycota</taxon>
        <taxon>Kickxellomycotina</taxon>
        <taxon>Harpellomycetes</taxon>
        <taxon>Harpellales</taxon>
        <taxon>Legeriomycetaceae</taxon>
        <taxon>Smittium</taxon>
    </lineage>
</organism>
<proteinExistence type="predicted"/>
<keyword evidence="2" id="KW-1185">Reference proteome</keyword>
<dbReference type="OrthoDB" id="2376526at2759"/>
<dbReference type="Proteomes" id="UP000187283">
    <property type="component" value="Unassembled WGS sequence"/>
</dbReference>
<sequence>MKGSSSKKRRNIENSTVQKGKDDKIIIFIDDNDDNNTPSHKLQGSKLYQKIAPAPIKNPSTSIPQLNPIASRTLFPIPTGPYFAFNQNEYLPAKDSAVSISTTSHDSLHSSVGISNEPVHNSEPESISLYKSVSFTEDQLDEMIDDAICSKRAEGSRMAMLLNCLIFKKSIKGDRSDKLTVHLSDILHYFLENDYGLELNLDFRFYKLPGLEYWNRHRRSLWLYGDPTTGKKSFAMSLFKNPLVVYELNDIRKLSKYFYDGIIFCNISFLHIDSNEQHILLSVESHSYVCVDEDIIRIPYHTPRVFTSSQKIFDTSDDSNRWRIHFIRVNGDLRDMRSKIEYERELDTFIHTDKFYPPIDL</sequence>
<evidence type="ECO:0000313" key="1">
    <source>
        <dbReference type="EMBL" id="OMJ25035.1"/>
    </source>
</evidence>
<gene>
    <name evidence="1" type="ORF">AYI70_g1179</name>
</gene>
<protein>
    <submittedName>
        <fullName evidence="1">Uncharacterized protein</fullName>
    </submittedName>
</protein>
<dbReference type="AlphaFoldDB" id="A0A1R1YE06"/>
<reference evidence="1 2" key="1">
    <citation type="submission" date="2017-01" db="EMBL/GenBank/DDBJ databases">
        <authorList>
            <person name="Mah S.A."/>
            <person name="Swanson W.J."/>
            <person name="Moy G.W."/>
            <person name="Vacquier V.D."/>
        </authorList>
    </citation>
    <scope>NUCLEOTIDE SEQUENCE [LARGE SCALE GENOMIC DNA]</scope>
    <source>
        <strain evidence="1 2">GSMNP</strain>
    </source>
</reference>